<evidence type="ECO:0000313" key="2">
    <source>
        <dbReference type="EnsemblPlants" id="OBART03G28630.1"/>
    </source>
</evidence>
<name>A0A0D3FM53_9ORYZ</name>
<sequence>MTGSARARAMGGPSSDDAAASGKPRLTGLKTTAELTRSEVWRRLRGEGRSSVQRGAERGHSGDLPAVRATVGEGLSSSGGARQRRLGVDYDLPVCPSQLRSPSLPTPALEATNYLGMTAKRGFPLPSLTISDEERVTYFGSWFFIWSQEKHMWHGIFDLADLG</sequence>
<protein>
    <submittedName>
        <fullName evidence="2">Uncharacterized protein</fullName>
    </submittedName>
</protein>
<dbReference type="PaxDb" id="65489-OBART03G28630.1"/>
<accession>A0A0D3FM53</accession>
<dbReference type="Gramene" id="OBART03G28630.1">
    <property type="protein sequence ID" value="OBART03G28630.1"/>
    <property type="gene ID" value="OBART03G28630"/>
</dbReference>
<dbReference type="Proteomes" id="UP000026960">
    <property type="component" value="Chromosome 3"/>
</dbReference>
<organism evidence="2">
    <name type="scientific">Oryza barthii</name>
    <dbReference type="NCBI Taxonomy" id="65489"/>
    <lineage>
        <taxon>Eukaryota</taxon>
        <taxon>Viridiplantae</taxon>
        <taxon>Streptophyta</taxon>
        <taxon>Embryophyta</taxon>
        <taxon>Tracheophyta</taxon>
        <taxon>Spermatophyta</taxon>
        <taxon>Magnoliopsida</taxon>
        <taxon>Liliopsida</taxon>
        <taxon>Poales</taxon>
        <taxon>Poaceae</taxon>
        <taxon>BOP clade</taxon>
        <taxon>Oryzoideae</taxon>
        <taxon>Oryzeae</taxon>
        <taxon>Oryzinae</taxon>
        <taxon>Oryza</taxon>
    </lineage>
</organism>
<dbReference type="EnsemblPlants" id="OBART03G28630.1">
    <property type="protein sequence ID" value="OBART03G28630.1"/>
    <property type="gene ID" value="OBART03G28630"/>
</dbReference>
<keyword evidence="3" id="KW-1185">Reference proteome</keyword>
<dbReference type="AlphaFoldDB" id="A0A0D3FM53"/>
<dbReference type="HOGENOM" id="CLU_1629596_0_0_1"/>
<proteinExistence type="predicted"/>
<reference evidence="2" key="2">
    <citation type="submission" date="2015-03" db="UniProtKB">
        <authorList>
            <consortium name="EnsemblPlants"/>
        </authorList>
    </citation>
    <scope>IDENTIFICATION</scope>
</reference>
<evidence type="ECO:0000256" key="1">
    <source>
        <dbReference type="SAM" id="MobiDB-lite"/>
    </source>
</evidence>
<evidence type="ECO:0000313" key="3">
    <source>
        <dbReference type="Proteomes" id="UP000026960"/>
    </source>
</evidence>
<feature type="compositionally biased region" description="Basic and acidic residues" evidence="1">
    <location>
        <begin position="36"/>
        <end position="48"/>
    </location>
</feature>
<reference evidence="2" key="1">
    <citation type="journal article" date="2009" name="Rice">
        <title>De Novo Next Generation Sequencing of Plant Genomes.</title>
        <authorList>
            <person name="Rounsley S."/>
            <person name="Marri P.R."/>
            <person name="Yu Y."/>
            <person name="He R."/>
            <person name="Sisneros N."/>
            <person name="Goicoechea J.L."/>
            <person name="Lee S.J."/>
            <person name="Angelova A."/>
            <person name="Kudrna D."/>
            <person name="Luo M."/>
            <person name="Affourtit J."/>
            <person name="Desany B."/>
            <person name="Knight J."/>
            <person name="Niazi F."/>
            <person name="Egholm M."/>
            <person name="Wing R.A."/>
        </authorList>
    </citation>
    <scope>NUCLEOTIDE SEQUENCE [LARGE SCALE GENOMIC DNA]</scope>
    <source>
        <strain evidence="2">cv. IRGC 105608</strain>
    </source>
</reference>
<feature type="region of interest" description="Disordered" evidence="1">
    <location>
        <begin position="1"/>
        <end position="84"/>
    </location>
</feature>